<dbReference type="FunFam" id="2.70.130.10:FF:000029">
    <property type="entry name" value="uncharacterized protein LOC100184158"/>
    <property type="match status" value="1"/>
</dbReference>
<dbReference type="Gene3D" id="3.40.50.300">
    <property type="entry name" value="P-loop containing nucleotide triphosphate hydrolases"/>
    <property type="match status" value="2"/>
</dbReference>
<feature type="domain" description="MRH" evidence="15">
    <location>
        <begin position="19"/>
        <end position="173"/>
    </location>
</feature>
<evidence type="ECO:0000256" key="2">
    <source>
        <dbReference type="ARBA" id="ARBA00008124"/>
    </source>
</evidence>
<evidence type="ECO:0000259" key="15">
    <source>
        <dbReference type="PROSITE" id="PS51914"/>
    </source>
</evidence>
<dbReference type="GO" id="GO:0009247">
    <property type="term" value="P:glycolipid biosynthetic process"/>
    <property type="evidence" value="ECO:0007669"/>
    <property type="project" value="InterPro"/>
</dbReference>
<keyword evidence="7 13" id="KW-1133">Transmembrane helix</keyword>
<dbReference type="Gene3D" id="2.70.130.10">
    <property type="entry name" value="Mannose-6-phosphate receptor binding domain"/>
    <property type="match status" value="1"/>
</dbReference>
<proteinExistence type="inferred from homology"/>
<accession>C3Z8R5</accession>
<protein>
    <recommendedName>
        <fullName evidence="15">MRH domain-containing protein</fullName>
    </recommendedName>
</protein>
<dbReference type="AlphaFoldDB" id="C3Z8R5"/>
<evidence type="ECO:0000256" key="7">
    <source>
        <dbReference type="ARBA" id="ARBA00022989"/>
    </source>
</evidence>
<evidence type="ECO:0000256" key="12">
    <source>
        <dbReference type="SAM" id="MobiDB-lite"/>
    </source>
</evidence>
<comment type="similarity">
    <text evidence="2">Belongs to the galactose-3-O-sulfotransferase family.</text>
</comment>
<keyword evidence="11" id="KW-0325">Glycoprotein</keyword>
<dbReference type="EMBL" id="GG666594">
    <property type="protein sequence ID" value="EEN51170.1"/>
    <property type="molecule type" value="Genomic_DNA"/>
</dbReference>
<dbReference type="GO" id="GO:0006914">
    <property type="term" value="P:autophagy"/>
    <property type="evidence" value="ECO:0007669"/>
    <property type="project" value="UniProtKB-KW"/>
</dbReference>
<evidence type="ECO:0000256" key="3">
    <source>
        <dbReference type="ARBA" id="ARBA00022679"/>
    </source>
</evidence>
<dbReference type="InterPro" id="IPR009011">
    <property type="entry name" value="Man6P_isomerase_rcpt-bd_dom_sf"/>
</dbReference>
<name>C3Z8R5_BRAFL</name>
<gene>
    <name evidence="16" type="ORF">BRAFLDRAFT_118619</name>
</gene>
<dbReference type="SUPFAM" id="SSF52540">
    <property type="entry name" value="P-loop containing nucleoside triphosphate hydrolases"/>
    <property type="match status" value="2"/>
</dbReference>
<dbReference type="PROSITE" id="PS51914">
    <property type="entry name" value="MRH"/>
    <property type="match status" value="1"/>
</dbReference>
<dbReference type="SUPFAM" id="SSF50911">
    <property type="entry name" value="Mannose 6-phosphate receptor domain"/>
    <property type="match status" value="1"/>
</dbReference>
<evidence type="ECO:0000256" key="1">
    <source>
        <dbReference type="ARBA" id="ARBA00004323"/>
    </source>
</evidence>
<keyword evidence="5 14" id="KW-0732">Signal</keyword>
<organism>
    <name type="scientific">Branchiostoma floridae</name>
    <name type="common">Florida lancelet</name>
    <name type="synonym">Amphioxus</name>
    <dbReference type="NCBI Taxonomy" id="7739"/>
    <lineage>
        <taxon>Eukaryota</taxon>
        <taxon>Metazoa</taxon>
        <taxon>Chordata</taxon>
        <taxon>Cephalochordata</taxon>
        <taxon>Leptocardii</taxon>
        <taxon>Amphioxiformes</taxon>
        <taxon>Branchiostomatidae</taxon>
        <taxon>Branchiostoma</taxon>
    </lineage>
</organism>
<feature type="signal peptide" evidence="14">
    <location>
        <begin position="1"/>
        <end position="25"/>
    </location>
</feature>
<keyword evidence="3" id="KW-0808">Transferase</keyword>
<dbReference type="InterPro" id="IPR027417">
    <property type="entry name" value="P-loop_NTPase"/>
</dbReference>
<feature type="chain" id="PRO_5002936538" description="MRH domain-containing protein" evidence="14">
    <location>
        <begin position="26"/>
        <end position="890"/>
    </location>
</feature>
<evidence type="ECO:0000256" key="5">
    <source>
        <dbReference type="ARBA" id="ARBA00022729"/>
    </source>
</evidence>
<dbReference type="eggNOG" id="ENOG502S68I">
    <property type="taxonomic scope" value="Eukaryota"/>
</dbReference>
<evidence type="ECO:0000256" key="9">
    <source>
        <dbReference type="ARBA" id="ARBA00023136"/>
    </source>
</evidence>
<dbReference type="GO" id="GO:0030659">
    <property type="term" value="C:cytoplasmic vesicle membrane"/>
    <property type="evidence" value="ECO:0007669"/>
    <property type="project" value="UniProtKB-SubCell"/>
</dbReference>
<keyword evidence="4 13" id="KW-0812">Transmembrane</keyword>
<reference evidence="16" key="1">
    <citation type="journal article" date="2008" name="Nature">
        <title>The amphioxus genome and the evolution of the chordate karyotype.</title>
        <authorList>
            <consortium name="US DOE Joint Genome Institute (JGI-PGF)"/>
            <person name="Putnam N.H."/>
            <person name="Butts T."/>
            <person name="Ferrier D.E.K."/>
            <person name="Furlong R.F."/>
            <person name="Hellsten U."/>
            <person name="Kawashima T."/>
            <person name="Robinson-Rechavi M."/>
            <person name="Shoguchi E."/>
            <person name="Terry A."/>
            <person name="Yu J.-K."/>
            <person name="Benito-Gutierrez E.L."/>
            <person name="Dubchak I."/>
            <person name="Garcia-Fernandez J."/>
            <person name="Gibson-Brown J.J."/>
            <person name="Grigoriev I.V."/>
            <person name="Horton A.C."/>
            <person name="de Jong P.J."/>
            <person name="Jurka J."/>
            <person name="Kapitonov V.V."/>
            <person name="Kohara Y."/>
            <person name="Kuroki Y."/>
            <person name="Lindquist E."/>
            <person name="Lucas S."/>
            <person name="Osoegawa K."/>
            <person name="Pennacchio L.A."/>
            <person name="Salamov A.A."/>
            <person name="Satou Y."/>
            <person name="Sauka-Spengler T."/>
            <person name="Schmutz J."/>
            <person name="Shin-I T."/>
            <person name="Toyoda A."/>
            <person name="Bronner-Fraser M."/>
            <person name="Fujiyama A."/>
            <person name="Holland L.Z."/>
            <person name="Holland P.W.H."/>
            <person name="Satoh N."/>
            <person name="Rokhsar D.S."/>
        </authorList>
    </citation>
    <scope>NUCLEOTIDE SEQUENCE [LARGE SCALE GENOMIC DNA]</scope>
    <source>
        <strain evidence="16">S238N-H82</strain>
        <tissue evidence="16">Testes</tissue>
    </source>
</reference>
<evidence type="ECO:0000313" key="16">
    <source>
        <dbReference type="EMBL" id="EEN51170.1"/>
    </source>
</evidence>
<keyword evidence="8" id="KW-0333">Golgi apparatus</keyword>
<evidence type="ECO:0000256" key="6">
    <source>
        <dbReference type="ARBA" id="ARBA00022968"/>
    </source>
</evidence>
<keyword evidence="9 13" id="KW-0472">Membrane</keyword>
<evidence type="ECO:0000256" key="4">
    <source>
        <dbReference type="ARBA" id="ARBA00022692"/>
    </source>
</evidence>
<dbReference type="Pfam" id="PF06990">
    <property type="entry name" value="Gal-3-0_sulfotr"/>
    <property type="match status" value="2"/>
</dbReference>
<dbReference type="InterPro" id="IPR009729">
    <property type="entry name" value="Gal-3-0_sulfotransfrase"/>
</dbReference>
<dbReference type="GO" id="GO:0001733">
    <property type="term" value="F:galactosylceramide sulfotransferase activity"/>
    <property type="evidence" value="ECO:0007669"/>
    <property type="project" value="InterPro"/>
</dbReference>
<evidence type="ECO:0000256" key="10">
    <source>
        <dbReference type="ARBA" id="ARBA00023157"/>
    </source>
</evidence>
<keyword evidence="10" id="KW-1015">Disulfide bond</keyword>
<dbReference type="PANTHER" id="PTHR14647">
    <property type="entry name" value="GALACTOSE-3-O-SULFOTRANSFERASE"/>
    <property type="match status" value="1"/>
</dbReference>
<evidence type="ECO:0000256" key="14">
    <source>
        <dbReference type="SAM" id="SignalP"/>
    </source>
</evidence>
<evidence type="ECO:0000256" key="13">
    <source>
        <dbReference type="SAM" id="Phobius"/>
    </source>
</evidence>
<evidence type="ECO:0000256" key="8">
    <source>
        <dbReference type="ARBA" id="ARBA00023034"/>
    </source>
</evidence>
<keyword evidence="6" id="KW-0735">Signal-anchor</keyword>
<dbReference type="GO" id="GO:0000139">
    <property type="term" value="C:Golgi membrane"/>
    <property type="evidence" value="ECO:0007669"/>
    <property type="project" value="UniProtKB-SubCell"/>
</dbReference>
<dbReference type="PANTHER" id="PTHR14647:SF87">
    <property type="entry name" value="PUTATIVE-RELATED"/>
    <property type="match status" value="1"/>
</dbReference>
<dbReference type="GO" id="GO:0031966">
    <property type="term" value="C:mitochondrial membrane"/>
    <property type="evidence" value="ECO:0007669"/>
    <property type="project" value="UniProtKB-SubCell"/>
</dbReference>
<feature type="transmembrane region" description="Helical" evidence="13">
    <location>
        <begin position="196"/>
        <end position="218"/>
    </location>
</feature>
<feature type="region of interest" description="Disordered" evidence="12">
    <location>
        <begin position="863"/>
        <end position="890"/>
    </location>
</feature>
<comment type="subcellular location">
    <subcellularLocation>
        <location evidence="1">Golgi apparatus membrane</location>
        <topology evidence="1">Single-pass type II membrane protein</topology>
    </subcellularLocation>
</comment>
<evidence type="ECO:0000256" key="11">
    <source>
        <dbReference type="ARBA" id="ARBA00023180"/>
    </source>
</evidence>
<dbReference type="InterPro" id="IPR044865">
    <property type="entry name" value="MRH_dom"/>
</dbReference>
<sequence length="890" mass="101863">MATKMAKTSTFWLLFLMSLICSTLAQYCTKTGPCSCTMDDGTGTIDLSPLGAQGGIAYEDYYAVLYPDAFTYSWNPCFSFSKSGCSGVAVCQVGQSDPSEAYDLGVHDNADFQPDFTGGGIALYYNSLSYERTTKISLICSTSGTTTFTVDGEDPSYFNNYDFRLESPYCCPQSGPGPTGPGPGPGPIVVTVDISVGSILCIVFFPTAFIYIVGGVLLNKYARQKEGRDIIPNMEFWASLPGLIKVHKCGSTTIQSIFFHYGYNHKLIVALPRTNRKAWIGKPHSITEKSYKPTPDGKQWNIFNHHSVYDKEMFLKLMPKDTKFLTILRQPISRLSSAFNYFSLHKYFTNMLNVSVEQRQSPIQIFLSAPWYWEQHFHPVRSAYGSLNDLGCIRNCMAQDLGMEKSQYNKPDAVKRYIEKLGKDFTTVMILEKLEESLVLLKRRMCWSLQDIIFWEKKQFKKRPYVVRAGDLRFRGISDEGNLETSNQTAKMQCTRQNNFVFAKVHKCGSSTIQAIFFHYAYNHKLIVALPMRTRRAWIGKPHNITSKSYRATPGGKQWNIFNHHNVYDKEMFLKLMPPDTKFVTILREPSSRISSAFNYFHLHNFFTGMSDSVTKNRTSPVKIFMNDPWYWEKRFHPPLKTGAGSIYDYGCIRNCIAHDLGLEEKRRTDPDAVKRYIEELDEDFTTVMVLERLDESLVMLKRRMCWSLRDIIYRKGTRLKSRSYKFKGESVQLKGSDMKNNFTQKMLDNFKNFSAADFAIYNHFYAKLSKEIAKEGQDFVEEVCEPVARLGPALLYWLTKHVPPDVEVYHRLGGPQFHSQSGGTGHYPSCCNPRLQQLRPSGWYEGNVARSCFRSRSVRKHQRSHRPYLQPTRRTAPVHGAETIPRSAL</sequence>
<dbReference type="InParanoid" id="C3Z8R5"/>